<gene>
    <name evidence="2" type="primary">dapD</name>
    <name evidence="2" type="ORF">LMG8286_01575</name>
</gene>
<dbReference type="GO" id="GO:0008666">
    <property type="term" value="F:2,3,4,5-tetrahydropyridine-2,6-dicarboxylate N-succinyltransferase activity"/>
    <property type="evidence" value="ECO:0007669"/>
    <property type="project" value="UniProtKB-EC"/>
</dbReference>
<accession>A0ABN7K910</accession>
<organism evidence="2 3">
    <name type="scientific">Campylobacter suis</name>
    <dbReference type="NCBI Taxonomy" id="2790657"/>
    <lineage>
        <taxon>Bacteria</taxon>
        <taxon>Pseudomonadati</taxon>
        <taxon>Campylobacterota</taxon>
        <taxon>Epsilonproteobacteria</taxon>
        <taxon>Campylobacterales</taxon>
        <taxon>Campylobacteraceae</taxon>
        <taxon>Campylobacter</taxon>
    </lineage>
</organism>
<protein>
    <submittedName>
        <fullName evidence="2">2,3,4,5-tetrahydropyridine-2,6-dicarboxylate N-succinyltransferase</fullName>
        <ecNumber evidence="2">2.3.1.117</ecNumber>
    </submittedName>
</protein>
<dbReference type="Pfam" id="PF14789">
    <property type="entry name" value="THDPS_M"/>
    <property type="match status" value="1"/>
</dbReference>
<keyword evidence="2" id="KW-0012">Acyltransferase</keyword>
<name>A0ABN7K910_9BACT</name>
<feature type="domain" description="2,3,4,5-tetrahydropyridine-2,6-dicarboxylate N-succinyltransferase middle" evidence="1">
    <location>
        <begin position="168"/>
        <end position="207"/>
    </location>
</feature>
<sequence length="239" mass="27233">MTTEKFKQICETVRSDALYRDPLAFGIARVDRSKIDDRKILQASFGAHNWNESFLSAAAFSWALKECGVAVNFQDSEFVCDFNKELANKAWQLFCAFENQTEKHPNVSTLKAVRNAVNESKNAKNFRLVFIYEDTHPKSIEALYLKLYALSLKKTTSIVLEPNGLELKDLAWGSDGKPIEFEWLKTHEIELKMSDNYPLIASIGKLPSFLNHIIPDNVPQKTPFLEIKLGEIVNFKEAL</sequence>
<keyword evidence="3" id="KW-1185">Reference proteome</keyword>
<keyword evidence="2" id="KW-0808">Transferase</keyword>
<dbReference type="Pfam" id="PF14790">
    <property type="entry name" value="THDPS_N"/>
    <property type="match status" value="1"/>
</dbReference>
<reference evidence="2 3" key="1">
    <citation type="submission" date="2020-11" db="EMBL/GenBank/DDBJ databases">
        <authorList>
            <person name="Peeters C."/>
        </authorList>
    </citation>
    <scope>NUCLEOTIDE SEQUENCE [LARGE SCALE GENOMIC DNA]</scope>
    <source>
        <strain evidence="2 3">LMG 8286</strain>
    </source>
</reference>
<dbReference type="Gene3D" id="3.30.60.70">
    <property type="entry name" value="Trimeric LpxA-like enzymes"/>
    <property type="match status" value="1"/>
</dbReference>
<dbReference type="EMBL" id="CAJHOE010000004">
    <property type="protein sequence ID" value="CAD7288882.1"/>
    <property type="molecule type" value="Genomic_DNA"/>
</dbReference>
<dbReference type="EC" id="2.3.1.117" evidence="2"/>
<dbReference type="InterPro" id="IPR032784">
    <property type="entry name" value="THDPS_M"/>
</dbReference>
<evidence type="ECO:0000313" key="2">
    <source>
        <dbReference type="EMBL" id="CAD7288882.1"/>
    </source>
</evidence>
<comment type="caution">
    <text evidence="2">The sequence shown here is derived from an EMBL/GenBank/DDBJ whole genome shotgun (WGS) entry which is preliminary data.</text>
</comment>
<dbReference type="InterPro" id="IPR038361">
    <property type="entry name" value="THDPS_M_sf"/>
</dbReference>
<proteinExistence type="predicted"/>
<dbReference type="Gene3D" id="3.30.70.2010">
    <property type="match status" value="1"/>
</dbReference>
<dbReference type="Proteomes" id="UP000789359">
    <property type="component" value="Unassembled WGS sequence"/>
</dbReference>
<dbReference type="RefSeq" id="WP_230057317.1">
    <property type="nucleotide sequence ID" value="NZ_CAJHOE010000004.1"/>
</dbReference>
<evidence type="ECO:0000313" key="3">
    <source>
        <dbReference type="Proteomes" id="UP000789359"/>
    </source>
</evidence>
<evidence type="ECO:0000259" key="1">
    <source>
        <dbReference type="Pfam" id="PF14789"/>
    </source>
</evidence>